<proteinExistence type="predicted"/>
<comment type="caution">
    <text evidence="2">The sequence shown here is derived from an EMBL/GenBank/DDBJ whole genome shotgun (WGS) entry which is preliminary data.</text>
</comment>
<protein>
    <submittedName>
        <fullName evidence="2">Uncharacterized protein</fullName>
    </submittedName>
</protein>
<dbReference type="EMBL" id="WJXW01000016">
    <property type="protein sequence ID" value="KAF9729581.1"/>
    <property type="molecule type" value="Genomic_DNA"/>
</dbReference>
<keyword evidence="3" id="KW-1185">Reference proteome</keyword>
<dbReference type="Proteomes" id="UP000756921">
    <property type="component" value="Unassembled WGS sequence"/>
</dbReference>
<reference evidence="2" key="1">
    <citation type="journal article" date="2020" name="Mol. Plant Microbe Interact.">
        <title>Genome Sequence of the Biocontrol Agent Coniothyrium minitans strain Conio (IMI 134523).</title>
        <authorList>
            <person name="Patel D."/>
            <person name="Shittu T.A."/>
            <person name="Baroncelli R."/>
            <person name="Muthumeenakshi S."/>
            <person name="Osborne T.H."/>
            <person name="Janganan T.K."/>
            <person name="Sreenivasaprasad S."/>
        </authorList>
    </citation>
    <scope>NUCLEOTIDE SEQUENCE</scope>
    <source>
        <strain evidence="2">Conio</strain>
    </source>
</reference>
<evidence type="ECO:0000313" key="3">
    <source>
        <dbReference type="Proteomes" id="UP000756921"/>
    </source>
</evidence>
<feature type="region of interest" description="Disordered" evidence="1">
    <location>
        <begin position="206"/>
        <end position="238"/>
    </location>
</feature>
<evidence type="ECO:0000313" key="2">
    <source>
        <dbReference type="EMBL" id="KAF9729581.1"/>
    </source>
</evidence>
<evidence type="ECO:0000256" key="1">
    <source>
        <dbReference type="SAM" id="MobiDB-lite"/>
    </source>
</evidence>
<accession>A0A9P6KKG3</accession>
<gene>
    <name evidence="2" type="ORF">PMIN01_12445</name>
</gene>
<organism evidence="2 3">
    <name type="scientific">Paraphaeosphaeria minitans</name>
    <dbReference type="NCBI Taxonomy" id="565426"/>
    <lineage>
        <taxon>Eukaryota</taxon>
        <taxon>Fungi</taxon>
        <taxon>Dikarya</taxon>
        <taxon>Ascomycota</taxon>
        <taxon>Pezizomycotina</taxon>
        <taxon>Dothideomycetes</taxon>
        <taxon>Pleosporomycetidae</taxon>
        <taxon>Pleosporales</taxon>
        <taxon>Massarineae</taxon>
        <taxon>Didymosphaeriaceae</taxon>
        <taxon>Paraphaeosphaeria</taxon>
    </lineage>
</organism>
<name>A0A9P6KKG3_9PLEO</name>
<dbReference type="AlphaFoldDB" id="A0A9P6KKG3"/>
<sequence length="238" mass="27156">METMLECMIAFAVSGEDDASSRVRIRRDVRLRIRRSRARSERRWQSRRVAERGVETLLDYVHAAEKTRLIEPSWCHRHCALRCEQFVNGRIENFSPEAYVAMAWLWTGFTPGLAVDLATFGVRVFVLEVLPHAASPQLNLLFTHHANTFSLSIANQETILFAESLPQATSSYEPPPLPTIYTKDQHRDCLLLGRIRLPRSYALRKAPADPVPAPCSFENGARRRHRGSRPPAPPSRWS</sequence>